<organism evidence="2 3">
    <name type="scientific">Tanacetum coccineum</name>
    <dbReference type="NCBI Taxonomy" id="301880"/>
    <lineage>
        <taxon>Eukaryota</taxon>
        <taxon>Viridiplantae</taxon>
        <taxon>Streptophyta</taxon>
        <taxon>Embryophyta</taxon>
        <taxon>Tracheophyta</taxon>
        <taxon>Spermatophyta</taxon>
        <taxon>Magnoliopsida</taxon>
        <taxon>eudicotyledons</taxon>
        <taxon>Gunneridae</taxon>
        <taxon>Pentapetalae</taxon>
        <taxon>asterids</taxon>
        <taxon>campanulids</taxon>
        <taxon>Asterales</taxon>
        <taxon>Asteraceae</taxon>
        <taxon>Asteroideae</taxon>
        <taxon>Anthemideae</taxon>
        <taxon>Anthemidinae</taxon>
        <taxon>Tanacetum</taxon>
    </lineage>
</organism>
<gene>
    <name evidence="2" type="ORF">Tco_1132781</name>
</gene>
<reference evidence="2" key="1">
    <citation type="journal article" date="2022" name="Int. J. Mol. Sci.">
        <title>Draft Genome of Tanacetum Coccineum: Genomic Comparison of Closely Related Tanacetum-Family Plants.</title>
        <authorList>
            <person name="Yamashiro T."/>
            <person name="Shiraishi A."/>
            <person name="Nakayama K."/>
            <person name="Satake H."/>
        </authorList>
    </citation>
    <scope>NUCLEOTIDE SEQUENCE</scope>
</reference>
<name>A0ABQ5JEM0_9ASTR</name>
<reference evidence="2" key="2">
    <citation type="submission" date="2022-01" db="EMBL/GenBank/DDBJ databases">
        <authorList>
            <person name="Yamashiro T."/>
            <person name="Shiraishi A."/>
            <person name="Satake H."/>
            <person name="Nakayama K."/>
        </authorList>
    </citation>
    <scope>NUCLEOTIDE SEQUENCE</scope>
</reference>
<feature type="region of interest" description="Disordered" evidence="1">
    <location>
        <begin position="145"/>
        <end position="188"/>
    </location>
</feature>
<accession>A0ABQ5JEM0</accession>
<feature type="region of interest" description="Disordered" evidence="1">
    <location>
        <begin position="1"/>
        <end position="22"/>
    </location>
</feature>
<dbReference type="EMBL" id="BQNB010021818">
    <property type="protein sequence ID" value="GJU10385.1"/>
    <property type="molecule type" value="Genomic_DNA"/>
</dbReference>
<dbReference type="Proteomes" id="UP001151760">
    <property type="component" value="Unassembled WGS sequence"/>
</dbReference>
<sequence length="364" mass="41720">MIQETIHSPKQQPPQPQPKRSKTKIFLKKSKKLKEKVNVDAVLQRLIKLEKKVVRMLKINHTDVIETSMQANMMNETIPITLYQTPSTSKNSFLEYDLKSKLHDMMLRSRSFLDHQKHLELYNALIESIGMDEAMAKSELDPVKTLKRHHDQDQDPPTDKDSKKRKRKDADTSSSKKEDKELLQDDVENDDGMVQHDDLAVNDMLHNNTSPKQAWTLFLTLRSLNLYPGILCRLTILCLYPHAYYLESLLTISLNIDLILDLLAILSLMFFEEVLVHQSSRKTLTYVLEISSSTVEKTCMYRLVIKTYMDECVIVTLSNTGFASALAVLVTGASQSKQHESRKSSTAELVDVDSGRISIHHCEY</sequence>
<feature type="compositionally biased region" description="Basic and acidic residues" evidence="1">
    <location>
        <begin position="145"/>
        <end position="183"/>
    </location>
</feature>
<protein>
    <submittedName>
        <fullName evidence="2">Uncharacterized protein</fullName>
    </submittedName>
</protein>
<evidence type="ECO:0000313" key="2">
    <source>
        <dbReference type="EMBL" id="GJU10385.1"/>
    </source>
</evidence>
<proteinExistence type="predicted"/>
<evidence type="ECO:0000313" key="3">
    <source>
        <dbReference type="Proteomes" id="UP001151760"/>
    </source>
</evidence>
<keyword evidence="3" id="KW-1185">Reference proteome</keyword>
<evidence type="ECO:0000256" key="1">
    <source>
        <dbReference type="SAM" id="MobiDB-lite"/>
    </source>
</evidence>
<comment type="caution">
    <text evidence="2">The sequence shown here is derived from an EMBL/GenBank/DDBJ whole genome shotgun (WGS) entry which is preliminary data.</text>
</comment>